<name>W4PLB8_9BACE</name>
<accession>W4PLB8</accession>
<dbReference type="Proteomes" id="UP000018842">
    <property type="component" value="Unassembled WGS sequence"/>
</dbReference>
<feature type="domain" description="HTH araC/xylS-type" evidence="5">
    <location>
        <begin position="262"/>
        <end position="369"/>
    </location>
</feature>
<dbReference type="PROSITE" id="PS01124">
    <property type="entry name" value="HTH_ARAC_FAMILY_2"/>
    <property type="match status" value="1"/>
</dbReference>
<evidence type="ECO:0000313" key="6">
    <source>
        <dbReference type="EMBL" id="GAE19904.1"/>
    </source>
</evidence>
<keyword evidence="4" id="KW-0812">Transmembrane</keyword>
<evidence type="ECO:0000256" key="2">
    <source>
        <dbReference type="ARBA" id="ARBA00023125"/>
    </source>
</evidence>
<dbReference type="InterPro" id="IPR018060">
    <property type="entry name" value="HTH_AraC"/>
</dbReference>
<protein>
    <submittedName>
        <fullName evidence="6">Transcriptional regulator araC family protein</fullName>
    </submittedName>
</protein>
<evidence type="ECO:0000256" key="1">
    <source>
        <dbReference type="ARBA" id="ARBA00023015"/>
    </source>
</evidence>
<dbReference type="eggNOG" id="COG4977">
    <property type="taxonomic scope" value="Bacteria"/>
</dbReference>
<evidence type="ECO:0000313" key="7">
    <source>
        <dbReference type="Proteomes" id="UP000018842"/>
    </source>
</evidence>
<keyword evidence="1" id="KW-0805">Transcription regulation</keyword>
<evidence type="ECO:0000256" key="4">
    <source>
        <dbReference type="SAM" id="Phobius"/>
    </source>
</evidence>
<feature type="transmembrane region" description="Helical" evidence="4">
    <location>
        <begin position="145"/>
        <end position="162"/>
    </location>
</feature>
<dbReference type="InterPro" id="IPR009057">
    <property type="entry name" value="Homeodomain-like_sf"/>
</dbReference>
<dbReference type="PANTHER" id="PTHR43280:SF2">
    <property type="entry name" value="HTH-TYPE TRANSCRIPTIONAL REGULATOR EXSA"/>
    <property type="match status" value="1"/>
</dbReference>
<dbReference type="Gene3D" id="1.10.10.60">
    <property type="entry name" value="Homeodomain-like"/>
    <property type="match status" value="2"/>
</dbReference>
<dbReference type="SUPFAM" id="SSF46689">
    <property type="entry name" value="Homeodomain-like"/>
    <property type="match status" value="1"/>
</dbReference>
<dbReference type="GO" id="GO:0043565">
    <property type="term" value="F:sequence-specific DNA binding"/>
    <property type="evidence" value="ECO:0007669"/>
    <property type="project" value="InterPro"/>
</dbReference>
<dbReference type="STRING" id="1121100.GCA_000428105_01106"/>
<dbReference type="GO" id="GO:0003700">
    <property type="term" value="F:DNA-binding transcription factor activity"/>
    <property type="evidence" value="ECO:0007669"/>
    <property type="project" value="InterPro"/>
</dbReference>
<gene>
    <name evidence="6" type="ORF">JCM6294_3023</name>
</gene>
<sequence length="373" mass="44116">MLLVGIYEKLSLFIMNAMLLAERLFYFTHGMSFLFFLFASIYLLKDKDASRLRKVLGYVVLFWFFLEVKDLFLYLSEAVRHTYFSNLLVMVDMLAVPVCTFYLFELLSPGWMNWKRAVVIELFLLVCIAGYVLTASELWMEVLNFYVIFYSIIVIWILRGAVNRYNRYIQTNYSNTERINVRWLRQVTFFMFLCLSVWMYSLIANSWFIDSLYYLSSMLLWGCILYYNKQQEVIVADEFLQADSFFNKAVPESLPDNFVLSEGVVQSLQKALLQDELFLNPKLTLTELATEIGTNRTYLSFYLNSYLHTTFYDYINRYRMDKVHQLLATANESLSMNEIAESSGFNSLSTFRRAFVKEFGMSFADYRKQKARF</sequence>
<dbReference type="AlphaFoldDB" id="W4PLB8"/>
<keyword evidence="4" id="KW-0472">Membrane</keyword>
<feature type="transmembrane region" description="Helical" evidence="4">
    <location>
        <begin position="87"/>
        <end position="107"/>
    </location>
</feature>
<feature type="transmembrane region" description="Helical" evidence="4">
    <location>
        <begin position="183"/>
        <end position="201"/>
    </location>
</feature>
<dbReference type="SMART" id="SM00342">
    <property type="entry name" value="HTH_ARAC"/>
    <property type="match status" value="1"/>
</dbReference>
<dbReference type="EMBL" id="BAIR01000033">
    <property type="protein sequence ID" value="GAE19904.1"/>
    <property type="molecule type" value="Genomic_DNA"/>
</dbReference>
<organism evidence="6 7">
    <name type="scientific">Bacteroides pyogenes DSM 20611 = JCM 6294</name>
    <dbReference type="NCBI Taxonomy" id="1121100"/>
    <lineage>
        <taxon>Bacteria</taxon>
        <taxon>Pseudomonadati</taxon>
        <taxon>Bacteroidota</taxon>
        <taxon>Bacteroidia</taxon>
        <taxon>Bacteroidales</taxon>
        <taxon>Bacteroidaceae</taxon>
        <taxon>Bacteroides</taxon>
    </lineage>
</organism>
<feature type="transmembrane region" description="Helical" evidence="4">
    <location>
        <begin position="56"/>
        <end position="75"/>
    </location>
</feature>
<evidence type="ECO:0000259" key="5">
    <source>
        <dbReference type="PROSITE" id="PS01124"/>
    </source>
</evidence>
<reference evidence="7" key="1">
    <citation type="journal article" date="2014" name="Genome">
        <title>Draft Genome Sequences of Three Strains of Bacteroides pyogenes Isolated from a Cat and Swine.</title>
        <authorList>
            <person name="Sakamoto M."/>
            <person name="Oshima K."/>
            <person name="Suda W."/>
            <person name="Kitamura K."/>
            <person name="Iida T."/>
            <person name="Hattori M."/>
            <person name="Ohkuma M."/>
        </authorList>
    </citation>
    <scope>NUCLEOTIDE SEQUENCE [LARGE SCALE GENOMIC DNA]</scope>
    <source>
        <strain evidence="7">JCM 6294</strain>
    </source>
</reference>
<dbReference type="PANTHER" id="PTHR43280">
    <property type="entry name" value="ARAC-FAMILY TRANSCRIPTIONAL REGULATOR"/>
    <property type="match status" value="1"/>
</dbReference>
<keyword evidence="3" id="KW-0804">Transcription</keyword>
<dbReference type="Pfam" id="PF12833">
    <property type="entry name" value="HTH_18"/>
    <property type="match status" value="1"/>
</dbReference>
<proteinExistence type="predicted"/>
<comment type="caution">
    <text evidence="6">The sequence shown here is derived from an EMBL/GenBank/DDBJ whole genome shotgun (WGS) entry which is preliminary data.</text>
</comment>
<keyword evidence="2" id="KW-0238">DNA-binding</keyword>
<feature type="transmembrane region" description="Helical" evidence="4">
    <location>
        <begin position="24"/>
        <end position="44"/>
    </location>
</feature>
<feature type="transmembrane region" description="Helical" evidence="4">
    <location>
        <begin position="119"/>
        <end position="139"/>
    </location>
</feature>
<evidence type="ECO:0000256" key="3">
    <source>
        <dbReference type="ARBA" id="ARBA00023163"/>
    </source>
</evidence>
<keyword evidence="4" id="KW-1133">Transmembrane helix</keyword>